<dbReference type="EMBL" id="UINC01002004">
    <property type="protein sequence ID" value="SUZ91780.1"/>
    <property type="molecule type" value="Genomic_DNA"/>
</dbReference>
<evidence type="ECO:0000256" key="3">
    <source>
        <dbReference type="ARBA" id="ARBA00022448"/>
    </source>
</evidence>
<dbReference type="InterPro" id="IPR004692">
    <property type="entry name" value="SecG"/>
</dbReference>
<keyword evidence="5 10" id="KW-0812">Transmembrane</keyword>
<sequence length="105" mass="11071">MSSVILVIHLIVAVVLIVLILLQRSEGGGLGIGGAGDFMSGRAAGNILSRLTGIFALVFFVTSLSLALLSSINQKSGIIDGVKTEEIQTLFDEKEDDENSLPDLK</sequence>
<feature type="transmembrane region" description="Helical" evidence="10">
    <location>
        <begin position="51"/>
        <end position="69"/>
    </location>
</feature>
<evidence type="ECO:0000256" key="1">
    <source>
        <dbReference type="ARBA" id="ARBA00004651"/>
    </source>
</evidence>
<evidence type="ECO:0000256" key="7">
    <source>
        <dbReference type="ARBA" id="ARBA00022989"/>
    </source>
</evidence>
<keyword evidence="3" id="KW-0813">Transport</keyword>
<dbReference type="PANTHER" id="PTHR34182:SF1">
    <property type="entry name" value="PROTEIN-EXPORT MEMBRANE PROTEIN SECG"/>
    <property type="match status" value="1"/>
</dbReference>
<evidence type="ECO:0000256" key="2">
    <source>
        <dbReference type="ARBA" id="ARBA00008445"/>
    </source>
</evidence>
<comment type="subcellular location">
    <subcellularLocation>
        <location evidence="1">Cell membrane</location>
        <topology evidence="1">Multi-pass membrane protein</topology>
    </subcellularLocation>
</comment>
<evidence type="ECO:0000256" key="10">
    <source>
        <dbReference type="SAM" id="Phobius"/>
    </source>
</evidence>
<evidence type="ECO:0008006" key="12">
    <source>
        <dbReference type="Google" id="ProtNLM"/>
    </source>
</evidence>
<dbReference type="PANTHER" id="PTHR34182">
    <property type="entry name" value="PROTEIN-EXPORT MEMBRANE PROTEIN SECG"/>
    <property type="match status" value="1"/>
</dbReference>
<gene>
    <name evidence="11" type="ORF">METZ01_LOCUS44634</name>
</gene>
<keyword evidence="6" id="KW-0653">Protein transport</keyword>
<keyword evidence="7 10" id="KW-1133">Transmembrane helix</keyword>
<dbReference type="Pfam" id="PF03840">
    <property type="entry name" value="SecG"/>
    <property type="match status" value="1"/>
</dbReference>
<name>A0A381RIY9_9ZZZZ</name>
<keyword evidence="8" id="KW-0811">Translocation</keyword>
<protein>
    <recommendedName>
        <fullName evidence="12">Protein-export membrane protein SecG</fullName>
    </recommendedName>
</protein>
<organism evidence="11">
    <name type="scientific">marine metagenome</name>
    <dbReference type="NCBI Taxonomy" id="408172"/>
    <lineage>
        <taxon>unclassified sequences</taxon>
        <taxon>metagenomes</taxon>
        <taxon>ecological metagenomes</taxon>
    </lineage>
</organism>
<proteinExistence type="inferred from homology"/>
<dbReference type="GO" id="GO:0065002">
    <property type="term" value="P:intracellular protein transmembrane transport"/>
    <property type="evidence" value="ECO:0007669"/>
    <property type="project" value="TreeGrafter"/>
</dbReference>
<evidence type="ECO:0000256" key="8">
    <source>
        <dbReference type="ARBA" id="ARBA00023010"/>
    </source>
</evidence>
<dbReference type="GO" id="GO:0043952">
    <property type="term" value="P:protein transport by the Sec complex"/>
    <property type="evidence" value="ECO:0007669"/>
    <property type="project" value="TreeGrafter"/>
</dbReference>
<reference evidence="11" key="1">
    <citation type="submission" date="2018-05" db="EMBL/GenBank/DDBJ databases">
        <authorList>
            <person name="Lanie J.A."/>
            <person name="Ng W.-L."/>
            <person name="Kazmierczak K.M."/>
            <person name="Andrzejewski T.M."/>
            <person name="Davidsen T.M."/>
            <person name="Wayne K.J."/>
            <person name="Tettelin H."/>
            <person name="Glass J.I."/>
            <person name="Rusch D."/>
            <person name="Podicherti R."/>
            <person name="Tsui H.-C.T."/>
            <person name="Winkler M.E."/>
        </authorList>
    </citation>
    <scope>NUCLEOTIDE SEQUENCE</scope>
</reference>
<dbReference type="PRINTS" id="PR01651">
    <property type="entry name" value="SECGEXPORT"/>
</dbReference>
<dbReference type="GO" id="GO:0015450">
    <property type="term" value="F:protein-transporting ATPase activity"/>
    <property type="evidence" value="ECO:0007669"/>
    <property type="project" value="InterPro"/>
</dbReference>
<evidence type="ECO:0000256" key="4">
    <source>
        <dbReference type="ARBA" id="ARBA00022475"/>
    </source>
</evidence>
<keyword evidence="9 10" id="KW-0472">Membrane</keyword>
<comment type="similarity">
    <text evidence="2">Belongs to the SecG family.</text>
</comment>
<evidence type="ECO:0000313" key="11">
    <source>
        <dbReference type="EMBL" id="SUZ91780.1"/>
    </source>
</evidence>
<accession>A0A381RIY9</accession>
<evidence type="ECO:0000256" key="9">
    <source>
        <dbReference type="ARBA" id="ARBA00023136"/>
    </source>
</evidence>
<dbReference type="AlphaFoldDB" id="A0A381RIY9"/>
<dbReference type="GO" id="GO:0009306">
    <property type="term" value="P:protein secretion"/>
    <property type="evidence" value="ECO:0007669"/>
    <property type="project" value="InterPro"/>
</dbReference>
<keyword evidence="4" id="KW-1003">Cell membrane</keyword>
<dbReference type="NCBIfam" id="TIGR00810">
    <property type="entry name" value="secG"/>
    <property type="match status" value="1"/>
</dbReference>
<evidence type="ECO:0000256" key="6">
    <source>
        <dbReference type="ARBA" id="ARBA00022927"/>
    </source>
</evidence>
<dbReference type="GO" id="GO:0005886">
    <property type="term" value="C:plasma membrane"/>
    <property type="evidence" value="ECO:0007669"/>
    <property type="project" value="UniProtKB-SubCell"/>
</dbReference>
<evidence type="ECO:0000256" key="5">
    <source>
        <dbReference type="ARBA" id="ARBA00022692"/>
    </source>
</evidence>